<accession>A0A9D9GWU3</accession>
<sequence>MNEQRSRRVNLGYAKQTALSFLPSLCLCLGLFLFVPIVALLGNGIPSFSDPSLQPPSYLMHPVSYVAELSVPAFGLSALLPFLAESYRYSRKGADCFYSLPLKRRALTCYRHLTMAIGLLLAFSLAFWLFVLIYFIAETSTQGLHGVPNYSYYVGLYALSLPLLLLQYGISGAIAKSCCSWLSALISYFTIIGTSLGAYYLLIVLPFLDNINTSGPYSMMANYIIMGLSPATPCSLLVNVFNSRIEGTSAVSFALGDYLSLSIYLLAGIAALAYLFLGKGKSGERAGVPSDADSPLLRLGPSYLGFVLTAFLTSEGEFYILFLIVFVFGMQYIAYAISEKTFRISRFAWIAIAASMGLGLIYGMPIGLTN</sequence>
<reference evidence="2" key="2">
    <citation type="journal article" date="2021" name="PeerJ">
        <title>Extensive microbial diversity within the chicken gut microbiome revealed by metagenomics and culture.</title>
        <authorList>
            <person name="Gilroy R."/>
            <person name="Ravi A."/>
            <person name="Getino M."/>
            <person name="Pursley I."/>
            <person name="Horton D.L."/>
            <person name="Alikhan N.F."/>
            <person name="Baker D."/>
            <person name="Gharbi K."/>
            <person name="Hall N."/>
            <person name="Watson M."/>
            <person name="Adriaenssens E.M."/>
            <person name="Foster-Nyarko E."/>
            <person name="Jarju S."/>
            <person name="Secka A."/>
            <person name="Antonio M."/>
            <person name="Oren A."/>
            <person name="Chaudhuri R.R."/>
            <person name="La Ragione R."/>
            <person name="Hildebrand F."/>
            <person name="Pallen M.J."/>
        </authorList>
    </citation>
    <scope>NUCLEOTIDE SEQUENCE</scope>
    <source>
        <strain evidence="2">17113</strain>
    </source>
</reference>
<organism evidence="2 3">
    <name type="scientific">Candidatus Alloenteromonas pullistercoris</name>
    <dbReference type="NCBI Taxonomy" id="2840785"/>
    <lineage>
        <taxon>Bacteria</taxon>
        <taxon>Bacillati</taxon>
        <taxon>Bacillota</taxon>
        <taxon>Bacillota incertae sedis</taxon>
        <taxon>Candidatus Alloenteromonas</taxon>
    </lineage>
</organism>
<dbReference type="AlphaFoldDB" id="A0A9D9GWU3"/>
<feature type="transmembrane region" description="Helical" evidence="1">
    <location>
        <begin position="113"/>
        <end position="137"/>
    </location>
</feature>
<keyword evidence="1" id="KW-0812">Transmembrane</keyword>
<dbReference type="EMBL" id="JADINA010000039">
    <property type="protein sequence ID" value="MBO8426893.1"/>
    <property type="molecule type" value="Genomic_DNA"/>
</dbReference>
<evidence type="ECO:0000313" key="2">
    <source>
        <dbReference type="EMBL" id="MBO8426893.1"/>
    </source>
</evidence>
<protein>
    <submittedName>
        <fullName evidence="2">Uncharacterized protein</fullName>
    </submittedName>
</protein>
<feature type="transmembrane region" description="Helical" evidence="1">
    <location>
        <begin position="220"/>
        <end position="241"/>
    </location>
</feature>
<feature type="transmembrane region" description="Helical" evidence="1">
    <location>
        <begin position="347"/>
        <end position="368"/>
    </location>
</feature>
<dbReference type="Proteomes" id="UP000823634">
    <property type="component" value="Unassembled WGS sequence"/>
</dbReference>
<feature type="transmembrane region" description="Helical" evidence="1">
    <location>
        <begin position="253"/>
        <end position="277"/>
    </location>
</feature>
<feature type="transmembrane region" description="Helical" evidence="1">
    <location>
        <begin position="21"/>
        <end position="45"/>
    </location>
</feature>
<feature type="transmembrane region" description="Helical" evidence="1">
    <location>
        <begin position="65"/>
        <end position="84"/>
    </location>
</feature>
<keyword evidence="1" id="KW-1133">Transmembrane helix</keyword>
<evidence type="ECO:0000313" key="3">
    <source>
        <dbReference type="Proteomes" id="UP000823634"/>
    </source>
</evidence>
<keyword evidence="1" id="KW-0472">Membrane</keyword>
<gene>
    <name evidence="2" type="ORF">IAC61_06260</name>
</gene>
<evidence type="ECO:0000256" key="1">
    <source>
        <dbReference type="SAM" id="Phobius"/>
    </source>
</evidence>
<name>A0A9D9GWU3_9FIRM</name>
<reference evidence="2" key="1">
    <citation type="submission" date="2020-10" db="EMBL/GenBank/DDBJ databases">
        <authorList>
            <person name="Gilroy R."/>
        </authorList>
    </citation>
    <scope>NUCLEOTIDE SEQUENCE</scope>
    <source>
        <strain evidence="2">17113</strain>
    </source>
</reference>
<comment type="caution">
    <text evidence="2">The sequence shown here is derived from an EMBL/GenBank/DDBJ whole genome shotgun (WGS) entry which is preliminary data.</text>
</comment>
<proteinExistence type="predicted"/>
<feature type="transmembrane region" description="Helical" evidence="1">
    <location>
        <begin position="182"/>
        <end position="208"/>
    </location>
</feature>
<feature type="transmembrane region" description="Helical" evidence="1">
    <location>
        <begin position="149"/>
        <end position="170"/>
    </location>
</feature>